<dbReference type="STRING" id="307972.A0A2G8KA25"/>
<dbReference type="InterPro" id="IPR056564">
    <property type="entry name" value="Ig-like_KY"/>
</dbReference>
<organism evidence="5 6">
    <name type="scientific">Stichopus japonicus</name>
    <name type="common">Sea cucumber</name>
    <dbReference type="NCBI Taxonomy" id="307972"/>
    <lineage>
        <taxon>Eukaryota</taxon>
        <taxon>Metazoa</taxon>
        <taxon>Echinodermata</taxon>
        <taxon>Eleutherozoa</taxon>
        <taxon>Echinozoa</taxon>
        <taxon>Holothuroidea</taxon>
        <taxon>Aspidochirotacea</taxon>
        <taxon>Aspidochirotida</taxon>
        <taxon>Stichopodidae</taxon>
        <taxon>Apostichopus</taxon>
    </lineage>
</organism>
<feature type="compositionally biased region" description="Basic residues" evidence="2">
    <location>
        <begin position="20"/>
        <end position="29"/>
    </location>
</feature>
<protein>
    <recommendedName>
        <fullName evidence="4">Transglutaminase-like domain-containing protein</fullName>
    </recommendedName>
</protein>
<dbReference type="SMART" id="SM00460">
    <property type="entry name" value="TGc"/>
    <property type="match status" value="1"/>
</dbReference>
<dbReference type="PANTHER" id="PTHR47020">
    <property type="entry name" value="HILLARIN"/>
    <property type="match status" value="1"/>
</dbReference>
<dbReference type="Gene3D" id="3.10.620.30">
    <property type="match status" value="1"/>
</dbReference>
<feature type="coiled-coil region" evidence="1">
    <location>
        <begin position="354"/>
        <end position="419"/>
    </location>
</feature>
<feature type="compositionally biased region" description="Basic and acidic residues" evidence="2">
    <location>
        <begin position="209"/>
        <end position="223"/>
    </location>
</feature>
<dbReference type="EMBL" id="MRZV01000749">
    <property type="protein sequence ID" value="PIK44854.1"/>
    <property type="molecule type" value="Genomic_DNA"/>
</dbReference>
<evidence type="ECO:0000313" key="6">
    <source>
        <dbReference type="Proteomes" id="UP000230750"/>
    </source>
</evidence>
<feature type="transmembrane region" description="Helical" evidence="3">
    <location>
        <begin position="129"/>
        <end position="149"/>
    </location>
</feature>
<gene>
    <name evidence="5" type="ORF">BSL78_18302</name>
</gene>
<accession>A0A2G8KA25</accession>
<dbReference type="InterPro" id="IPR053041">
    <property type="entry name" value="Transglut-like_Superfamily_Mod"/>
</dbReference>
<feature type="compositionally biased region" description="Basic and acidic residues" evidence="2">
    <location>
        <begin position="1"/>
        <end position="19"/>
    </location>
</feature>
<sequence length="1069" mass="124569">MKSMEERLERERELSDQKLRQKLAARRAQRPTSAVNVEMKPENPAGEDNMSTTQDVQKLEREILMKEATFQAEVEKKRSKMSDADYQRLLAQHRKEIETLRNKLKLSQDRQKQHFQDKLAERRKRRGEYLRQILLVCLLLFYLFCFLFAKDQSVHSITNLEEEIKVREATFQTAVEERRDQLSDEEYRRLLEQHQQEMQDLREKLRLSQERQRQHFQDKLDERRRRRGMISHEQERKEVLSLLDNDGNRLEEDELEQVEKEINDYDSLVESSIAGKKGQISQAEINKLMEEHARNMEDFNGRLAREKQRMLDALREKRAARKLKLESEADFVNIMSILEKNQTKDLETLSEEDLNHLEEDLKKYSRAIHESLESNRGVFSNEELDLMISEHRRNMESLENRLENERLRMEEKMRRKLAMRQAQIVTMVEEEEGETEEVNVAAIYYQDEVSSSSEDEDEDEELEDLPELNQTMAKLVATQFWTTPIQSSDVLIVPLVEEYPVKKKRELYTDPSIFRELDAHAIRLAQTVSLVTQPTFSSLVNELTSIGITELEKARLIFRWITAQNCDEMNLNDVVDDTPLGVLKGLYQKKITFSTLFMRMCRFVGLQCVEITGIAKMKGYTPGTEISFQDPSHHHTWNAVRIDGYWHFLDCNWGVSHIPGSVTFDPFRFEYDEHYFLADPEVIISSHFPNDSSWQLLREAVTLEVFNRAVLLKPDFFKYGFGLQDHTQAVLQAPYGEINIKITCPLGFLLSCRLSEAYSGSEKSSQGILYDQYEFIHQVGDNVMACYVRIPDVGAFHLTLFAKRQFIDGELNVESPTEICRYLIYCHAPSKDIAPLPLAPADHWGPIGVMNAGLVPVSHRTGVIFSQDNRDIHIVFEMTMKMSFYHSLTAWGKDEASLKPYAMQRNVNNQLIVTVAPLRPDRYGLHIFVVYQGHSNPAHLCSYLVVANSARPSVQPFPLLREHEQWGPTKAFDGLELFPISNVDPFIVAEGSILIIEVGHYQQREFMFHFYHEGREMQQDVQMQPANQQCSFVVDLKPKGFFVLKIFAKEAHLQGIPFTHVFNYLIQKI</sequence>
<feature type="region of interest" description="Disordered" evidence="2">
    <location>
        <begin position="1"/>
        <end position="53"/>
    </location>
</feature>
<feature type="region of interest" description="Disordered" evidence="2">
    <location>
        <begin position="209"/>
        <end position="228"/>
    </location>
</feature>
<dbReference type="Pfam" id="PF23265">
    <property type="entry name" value="Ig-like_KY"/>
    <property type="match status" value="2"/>
</dbReference>
<dbReference type="InterPro" id="IPR002931">
    <property type="entry name" value="Transglutaminase-like"/>
</dbReference>
<proteinExistence type="predicted"/>
<dbReference type="SUPFAM" id="SSF54001">
    <property type="entry name" value="Cysteine proteinases"/>
    <property type="match status" value="1"/>
</dbReference>
<feature type="coiled-coil region" evidence="1">
    <location>
        <begin position="248"/>
        <end position="316"/>
    </location>
</feature>
<keyword evidence="6" id="KW-1185">Reference proteome</keyword>
<feature type="domain" description="Transglutaminase-like" evidence="4">
    <location>
        <begin position="585"/>
        <end position="653"/>
    </location>
</feature>
<dbReference type="InterPro" id="IPR038765">
    <property type="entry name" value="Papain-like_cys_pep_sf"/>
</dbReference>
<evidence type="ECO:0000259" key="4">
    <source>
        <dbReference type="SMART" id="SM00460"/>
    </source>
</evidence>
<keyword evidence="3" id="KW-0472">Membrane</keyword>
<dbReference type="AlphaFoldDB" id="A0A2G8KA25"/>
<keyword evidence="3" id="KW-0812">Transmembrane</keyword>
<dbReference type="PANTHER" id="PTHR47020:SF1">
    <property type="entry name" value="HILLARIN"/>
    <property type="match status" value="1"/>
</dbReference>
<evidence type="ECO:0000313" key="5">
    <source>
        <dbReference type="EMBL" id="PIK44854.1"/>
    </source>
</evidence>
<evidence type="ECO:0000256" key="2">
    <source>
        <dbReference type="SAM" id="MobiDB-lite"/>
    </source>
</evidence>
<evidence type="ECO:0000256" key="1">
    <source>
        <dbReference type="SAM" id="Coils"/>
    </source>
</evidence>
<evidence type="ECO:0000256" key="3">
    <source>
        <dbReference type="SAM" id="Phobius"/>
    </source>
</evidence>
<name>A0A2G8KA25_STIJA</name>
<comment type="caution">
    <text evidence="5">The sequence shown here is derived from an EMBL/GenBank/DDBJ whole genome shotgun (WGS) entry which is preliminary data.</text>
</comment>
<reference evidence="5 6" key="1">
    <citation type="journal article" date="2017" name="PLoS Biol.">
        <title>The sea cucumber genome provides insights into morphological evolution and visceral regeneration.</title>
        <authorList>
            <person name="Zhang X."/>
            <person name="Sun L."/>
            <person name="Yuan J."/>
            <person name="Sun Y."/>
            <person name="Gao Y."/>
            <person name="Zhang L."/>
            <person name="Li S."/>
            <person name="Dai H."/>
            <person name="Hamel J.F."/>
            <person name="Liu C."/>
            <person name="Yu Y."/>
            <person name="Liu S."/>
            <person name="Lin W."/>
            <person name="Guo K."/>
            <person name="Jin S."/>
            <person name="Xu P."/>
            <person name="Storey K.B."/>
            <person name="Huan P."/>
            <person name="Zhang T."/>
            <person name="Zhou Y."/>
            <person name="Zhang J."/>
            <person name="Lin C."/>
            <person name="Li X."/>
            <person name="Xing L."/>
            <person name="Huo D."/>
            <person name="Sun M."/>
            <person name="Wang L."/>
            <person name="Mercier A."/>
            <person name="Li F."/>
            <person name="Yang H."/>
            <person name="Xiang J."/>
        </authorList>
    </citation>
    <scope>NUCLEOTIDE SEQUENCE [LARGE SCALE GENOMIC DNA]</scope>
    <source>
        <strain evidence="5">Shaxun</strain>
        <tissue evidence="5">Muscle</tissue>
    </source>
</reference>
<keyword evidence="3" id="KW-1133">Transmembrane helix</keyword>
<feature type="coiled-coil region" evidence="1">
    <location>
        <begin position="83"/>
        <end position="110"/>
    </location>
</feature>
<dbReference type="Proteomes" id="UP000230750">
    <property type="component" value="Unassembled WGS sequence"/>
</dbReference>
<dbReference type="OrthoDB" id="6129702at2759"/>
<keyword evidence="1" id="KW-0175">Coiled coil</keyword>